<accession>A0A955L3K6</accession>
<comment type="caution">
    <text evidence="1">The sequence shown here is derived from an EMBL/GenBank/DDBJ whole genome shotgun (WGS) entry which is preliminary data.</text>
</comment>
<evidence type="ECO:0000313" key="2">
    <source>
        <dbReference type="Proteomes" id="UP000782843"/>
    </source>
</evidence>
<gene>
    <name evidence="1" type="ORF">KC660_02470</name>
</gene>
<organism evidence="1 2">
    <name type="scientific">Candidatus Dojkabacteria bacterium</name>
    <dbReference type="NCBI Taxonomy" id="2099670"/>
    <lineage>
        <taxon>Bacteria</taxon>
        <taxon>Candidatus Dojkabacteria</taxon>
    </lineage>
</organism>
<reference evidence="1" key="2">
    <citation type="journal article" date="2021" name="Microbiome">
        <title>Successional dynamics and alternative stable states in a saline activated sludge microbial community over 9 years.</title>
        <authorList>
            <person name="Wang Y."/>
            <person name="Ye J."/>
            <person name="Ju F."/>
            <person name="Liu L."/>
            <person name="Boyd J.A."/>
            <person name="Deng Y."/>
            <person name="Parks D.H."/>
            <person name="Jiang X."/>
            <person name="Yin X."/>
            <person name="Woodcroft B.J."/>
            <person name="Tyson G.W."/>
            <person name="Hugenholtz P."/>
            <person name="Polz M.F."/>
            <person name="Zhang T."/>
        </authorList>
    </citation>
    <scope>NUCLEOTIDE SEQUENCE</scope>
    <source>
        <strain evidence="1">HKST-UBA10</strain>
    </source>
</reference>
<dbReference type="Proteomes" id="UP000782843">
    <property type="component" value="Unassembled WGS sequence"/>
</dbReference>
<evidence type="ECO:0000313" key="1">
    <source>
        <dbReference type="EMBL" id="MCA9382250.1"/>
    </source>
</evidence>
<dbReference type="AlphaFoldDB" id="A0A955L3K6"/>
<name>A0A955L3K6_9BACT</name>
<reference evidence="1" key="1">
    <citation type="submission" date="2020-04" db="EMBL/GenBank/DDBJ databases">
        <authorList>
            <person name="Zhang T."/>
        </authorList>
    </citation>
    <scope>NUCLEOTIDE SEQUENCE</scope>
    <source>
        <strain evidence="1">HKST-UBA10</strain>
    </source>
</reference>
<sequence>MPENPTPPDNITLLALDWGRTLKRNADHEIVLTADVIARRIAVVDFFAEQALQLLPKISFPEGYLGTVSPDTNNLYLKFPTSEEYADGELCHHIFVLTNNRLIHDEDSYRVWCEYSLLNRAFFEQILQQVWLYQELDHGIGWKSMLKYWKSESGSAFLNDLEYDALIRQYYEASYLQQVREQTHIALQFYYDTLVDFANDKGVTLRGILG</sequence>
<proteinExistence type="predicted"/>
<protein>
    <submittedName>
        <fullName evidence="1">Uncharacterized protein</fullName>
    </submittedName>
</protein>
<dbReference type="EMBL" id="JAGQLG010000091">
    <property type="protein sequence ID" value="MCA9382250.1"/>
    <property type="molecule type" value="Genomic_DNA"/>
</dbReference>